<dbReference type="InterPro" id="IPR050640">
    <property type="entry name" value="Bact_2-comp_sensor_kinase"/>
</dbReference>
<dbReference type="PANTHER" id="PTHR34220">
    <property type="entry name" value="SENSOR HISTIDINE KINASE YPDA"/>
    <property type="match status" value="1"/>
</dbReference>
<keyword evidence="1" id="KW-0472">Membrane</keyword>
<reference evidence="3 4" key="1">
    <citation type="journal article" date="2015" name="Sci. Rep.">
        <title>Unraveling adaptation of Pontibacter korlensis to radiation and infertility in desert through complete genome and comparative transcriptomic analysis.</title>
        <authorList>
            <person name="Dai J."/>
            <person name="Dai W."/>
            <person name="Qiu C."/>
            <person name="Yang Z."/>
            <person name="Zhang Y."/>
            <person name="Zhou M."/>
            <person name="Zhang L."/>
            <person name="Fang C."/>
            <person name="Gao Q."/>
            <person name="Yang Q."/>
            <person name="Li X."/>
            <person name="Wang Z."/>
            <person name="Wang Z."/>
            <person name="Jia Z."/>
            <person name="Chen X."/>
        </authorList>
    </citation>
    <scope>NUCLEOTIDE SEQUENCE [LARGE SCALE GENOMIC DNA]</scope>
    <source>
        <strain evidence="3 4">X14-1T</strain>
    </source>
</reference>
<dbReference type="STRING" id="400092.PKOR_15915"/>
<keyword evidence="1" id="KW-1133">Transmembrane helix</keyword>
<feature type="transmembrane region" description="Helical" evidence="1">
    <location>
        <begin position="32"/>
        <end position="57"/>
    </location>
</feature>
<dbReference type="Gene3D" id="3.30.565.10">
    <property type="entry name" value="Histidine kinase-like ATPase, C-terminal domain"/>
    <property type="match status" value="1"/>
</dbReference>
<proteinExistence type="predicted"/>
<feature type="domain" description="Signal transduction histidine kinase internal region" evidence="2">
    <location>
        <begin position="190"/>
        <end position="267"/>
    </location>
</feature>
<evidence type="ECO:0000259" key="2">
    <source>
        <dbReference type="Pfam" id="PF06580"/>
    </source>
</evidence>
<dbReference type="HOGENOM" id="CLU_020473_1_0_10"/>
<dbReference type="KEGG" id="pko:PKOR_15915"/>
<dbReference type="Proteomes" id="UP000033109">
    <property type="component" value="Chromosome"/>
</dbReference>
<sequence>MKYYTNTVYSWTNSSALKKLIKSTLIEHKGHFVAWSLFIFYEIVIVAVFNGSFSSFWDYLGHYALHVGLFYFHARVVLPLVVQRKRLFVWLLPLLVIGEVTAYIALTYTLEFILTNYLQVELMRPLTFDHYYWLRALWRAIYFMGFATGYFFLRNYLREQKRAKRAEREQLLKIIEKQNLQNELIKSQNAYLKTQINPHFLFNTLNFVYNSVRKTSTEAAEAIMSLSQMMRYALQDEDDQHETLLLEEIEHVESLIRIHQIRNKHKLQVQLSYNDSLAGIKFVPLILMTLVENIFKHGDLTQQEHPAQIKITLEANTLRIFTSNLKSSIKPEGHRIGLENIQRRLLLSYGERAAFTVSSTEMGHFITEIEVTHPNNKGAFLAREKTMVTEQNFRQHPT</sequence>
<feature type="transmembrane region" description="Helical" evidence="1">
    <location>
        <begin position="89"/>
        <end position="110"/>
    </location>
</feature>
<gene>
    <name evidence="3" type="ORF">PKOR_15915</name>
</gene>
<dbReference type="EMBL" id="CP009621">
    <property type="protein sequence ID" value="AKD04303.1"/>
    <property type="molecule type" value="Genomic_DNA"/>
</dbReference>
<dbReference type="PATRIC" id="fig|400092.3.peg.3485"/>
<evidence type="ECO:0000313" key="4">
    <source>
        <dbReference type="Proteomes" id="UP000033109"/>
    </source>
</evidence>
<evidence type="ECO:0000256" key="1">
    <source>
        <dbReference type="SAM" id="Phobius"/>
    </source>
</evidence>
<keyword evidence="1" id="KW-0812">Transmembrane</keyword>
<name>A0A0E3ZH83_9BACT</name>
<dbReference type="GO" id="GO:0000155">
    <property type="term" value="F:phosphorelay sensor kinase activity"/>
    <property type="evidence" value="ECO:0007669"/>
    <property type="project" value="InterPro"/>
</dbReference>
<dbReference type="GO" id="GO:0016020">
    <property type="term" value="C:membrane"/>
    <property type="evidence" value="ECO:0007669"/>
    <property type="project" value="InterPro"/>
</dbReference>
<dbReference type="InterPro" id="IPR036890">
    <property type="entry name" value="HATPase_C_sf"/>
</dbReference>
<dbReference type="PANTHER" id="PTHR34220:SF7">
    <property type="entry name" value="SENSOR HISTIDINE KINASE YPDA"/>
    <property type="match status" value="1"/>
</dbReference>
<feature type="transmembrane region" description="Helical" evidence="1">
    <location>
        <begin position="130"/>
        <end position="153"/>
    </location>
</feature>
<dbReference type="Pfam" id="PF06580">
    <property type="entry name" value="His_kinase"/>
    <property type="match status" value="1"/>
</dbReference>
<dbReference type="AlphaFoldDB" id="A0A0E3ZH83"/>
<keyword evidence="4" id="KW-1185">Reference proteome</keyword>
<organism evidence="3 4">
    <name type="scientific">Pontibacter korlensis</name>
    <dbReference type="NCBI Taxonomy" id="400092"/>
    <lineage>
        <taxon>Bacteria</taxon>
        <taxon>Pseudomonadati</taxon>
        <taxon>Bacteroidota</taxon>
        <taxon>Cytophagia</taxon>
        <taxon>Cytophagales</taxon>
        <taxon>Hymenobacteraceae</taxon>
        <taxon>Pontibacter</taxon>
    </lineage>
</organism>
<feature type="transmembrane region" description="Helical" evidence="1">
    <location>
        <begin position="63"/>
        <end position="82"/>
    </location>
</feature>
<accession>A0A0E3ZH83</accession>
<protein>
    <recommendedName>
        <fullName evidence="2">Signal transduction histidine kinase internal region domain-containing protein</fullName>
    </recommendedName>
</protein>
<dbReference type="InterPro" id="IPR010559">
    <property type="entry name" value="Sig_transdc_His_kin_internal"/>
</dbReference>
<evidence type="ECO:0000313" key="3">
    <source>
        <dbReference type="EMBL" id="AKD04303.1"/>
    </source>
</evidence>